<name>A0A3B0SP73_9ZZZZ</name>
<evidence type="ECO:0000313" key="1">
    <source>
        <dbReference type="EMBL" id="VAW07268.1"/>
    </source>
</evidence>
<reference evidence="1" key="1">
    <citation type="submission" date="2018-06" db="EMBL/GenBank/DDBJ databases">
        <authorList>
            <person name="Zhirakovskaya E."/>
        </authorList>
    </citation>
    <scope>NUCLEOTIDE SEQUENCE</scope>
</reference>
<accession>A0A3B0SP73</accession>
<dbReference type="Pfam" id="PF10092">
    <property type="entry name" value="DUF2330"/>
    <property type="match status" value="1"/>
</dbReference>
<organism evidence="1">
    <name type="scientific">hydrothermal vent metagenome</name>
    <dbReference type="NCBI Taxonomy" id="652676"/>
    <lineage>
        <taxon>unclassified sequences</taxon>
        <taxon>metagenomes</taxon>
        <taxon>ecological metagenomes</taxon>
    </lineage>
</organism>
<sequence length="342" mass="38040">MSRSLRKSLFAAASAIAAITVTGGAVAFCGFYVGKADTKLFNKASKVAIMRDGNRTVITMANDFQGELTEFATVIPVPVVLEEEQIHVTENAILDHLDAYTAPRLVEYFDEDPCMVLERREMAMAAPMMTLSGTADKMRKKDSLGVTIEAEYTVGEYDIQILSADQSDGLADWLKQNGYKLPDGAEKILGSYIKQGTKFFVAKVNLEEQAATGLKYLRPLQIAFESPKFMLPIRLGTLNADGKQQLFAFMLTRSGRVETTNYRTVKLPTGMDIPVYVKNDFGAFYKSMFQQQVEKENERAVFLEYAWDMNWCDPCAADPLSQSELRELGVYWVGGDGDKPGI</sequence>
<protein>
    <recommendedName>
        <fullName evidence="2">DUF2330 domain-containing protein</fullName>
    </recommendedName>
</protein>
<proteinExistence type="predicted"/>
<evidence type="ECO:0008006" key="2">
    <source>
        <dbReference type="Google" id="ProtNLM"/>
    </source>
</evidence>
<dbReference type="EMBL" id="UOEH01000572">
    <property type="protein sequence ID" value="VAW07268.1"/>
    <property type="molecule type" value="Genomic_DNA"/>
</dbReference>
<dbReference type="AlphaFoldDB" id="A0A3B0SP73"/>
<gene>
    <name evidence="1" type="ORF">MNBD_ALPHA05-715</name>
</gene>
<dbReference type="InterPro" id="IPR019283">
    <property type="entry name" value="DUF2330"/>
</dbReference>
<feature type="non-terminal residue" evidence="1">
    <location>
        <position position="342"/>
    </location>
</feature>